<feature type="non-terminal residue" evidence="2">
    <location>
        <position position="382"/>
    </location>
</feature>
<dbReference type="EMBL" id="DSDS01000008">
    <property type="protein sequence ID" value="HET97143.1"/>
    <property type="molecule type" value="Genomic_DNA"/>
</dbReference>
<name>A0A7C2THF4_9BACT</name>
<proteinExistence type="predicted"/>
<dbReference type="SMART" id="SM00471">
    <property type="entry name" value="HDc"/>
    <property type="match status" value="1"/>
</dbReference>
<accession>A0A7C2THF4</accession>
<evidence type="ECO:0000259" key="1">
    <source>
        <dbReference type="SMART" id="SM00471"/>
    </source>
</evidence>
<protein>
    <submittedName>
        <fullName evidence="2">HD domain-containing protein</fullName>
    </submittedName>
</protein>
<dbReference type="SUPFAM" id="SSF109604">
    <property type="entry name" value="HD-domain/PDEase-like"/>
    <property type="match status" value="1"/>
</dbReference>
<dbReference type="Proteomes" id="UP000885986">
    <property type="component" value="Unassembled WGS sequence"/>
</dbReference>
<dbReference type="AlphaFoldDB" id="A0A7C2THF4"/>
<organism evidence="2">
    <name type="scientific">Desulfurivibrio alkaliphilus</name>
    <dbReference type="NCBI Taxonomy" id="427923"/>
    <lineage>
        <taxon>Bacteria</taxon>
        <taxon>Pseudomonadati</taxon>
        <taxon>Thermodesulfobacteriota</taxon>
        <taxon>Desulfobulbia</taxon>
        <taxon>Desulfobulbales</taxon>
        <taxon>Desulfobulbaceae</taxon>
        <taxon>Desulfurivibrio</taxon>
    </lineage>
</organism>
<sequence>MVARKQQKAGVVSTDRAQPPTHPGIALLLEICREEYGRTIPRIKRLLTDVEALYAGRWPDYEACEVRYHDFAHALDAAVAVARMAAGWNRAQPGKKLDADLFSCAVAAGIFHDAGYIKDKGDHEGQGGKFTTIHVQRGMEMAAGYLKQARWPKRASEFVPATIAITDYHRNPEIDGKIFRTEQEITVARMIPTADLIAQIADNRYIEKLDRLFDEFKELYEFQEQRRLAPGETPVFRSVQEIRDGVIDFYEQFVVPRLVKFGRMDKYLAVYFGENRNPYHENIAANLSSHLLSPGTGWQRLGDALKGLGLIDDRQLDTALARQRQLRRATRQPSPEQTKEALLNWMDSRSNSTGDNLGNILVEMGALPPSALADGLVHQSLP</sequence>
<dbReference type="Gene3D" id="1.10.3210.10">
    <property type="entry name" value="Hypothetical protein af1432"/>
    <property type="match status" value="1"/>
</dbReference>
<gene>
    <name evidence="2" type="ORF">ENN98_00260</name>
</gene>
<evidence type="ECO:0000313" key="2">
    <source>
        <dbReference type="EMBL" id="HET97143.1"/>
    </source>
</evidence>
<comment type="caution">
    <text evidence="2">The sequence shown here is derived from an EMBL/GenBank/DDBJ whole genome shotgun (WGS) entry which is preliminary data.</text>
</comment>
<reference evidence="2" key="1">
    <citation type="journal article" date="2020" name="mSystems">
        <title>Genome- and Community-Level Interaction Insights into Carbon Utilization and Element Cycling Functions of Hydrothermarchaeota in Hydrothermal Sediment.</title>
        <authorList>
            <person name="Zhou Z."/>
            <person name="Liu Y."/>
            <person name="Xu W."/>
            <person name="Pan J."/>
            <person name="Luo Z.H."/>
            <person name="Li M."/>
        </authorList>
    </citation>
    <scope>NUCLEOTIDE SEQUENCE [LARGE SCALE GENOMIC DNA]</scope>
    <source>
        <strain evidence="2">SpSt-1224</strain>
    </source>
</reference>
<dbReference type="InterPro" id="IPR003607">
    <property type="entry name" value="HD/PDEase_dom"/>
</dbReference>
<feature type="domain" description="HD/PDEase" evidence="1">
    <location>
        <begin position="66"/>
        <end position="209"/>
    </location>
</feature>